<keyword evidence="3 6" id="KW-0238">DNA-binding</keyword>
<comment type="caution">
    <text evidence="6">The sequence shown here is derived from an EMBL/GenBank/DDBJ whole genome shotgun (WGS) entry which is preliminary data.</text>
</comment>
<proteinExistence type="predicted"/>
<evidence type="ECO:0000256" key="4">
    <source>
        <dbReference type="ARBA" id="ARBA00023163"/>
    </source>
</evidence>
<dbReference type="GO" id="GO:0000976">
    <property type="term" value="F:transcription cis-regulatory region binding"/>
    <property type="evidence" value="ECO:0007669"/>
    <property type="project" value="TreeGrafter"/>
</dbReference>
<dbReference type="SUPFAM" id="SSF47413">
    <property type="entry name" value="lambda repressor-like DNA-binding domains"/>
    <property type="match status" value="1"/>
</dbReference>
<dbReference type="InterPro" id="IPR028082">
    <property type="entry name" value="Peripla_BP_I"/>
</dbReference>
<dbReference type="PROSITE" id="PS00356">
    <property type="entry name" value="HTH_LACI_1"/>
    <property type="match status" value="1"/>
</dbReference>
<evidence type="ECO:0000259" key="5">
    <source>
        <dbReference type="PROSITE" id="PS50932"/>
    </source>
</evidence>
<accession>A0A939DVF1</accession>
<dbReference type="SUPFAM" id="SSF53822">
    <property type="entry name" value="Periplasmic binding protein-like I"/>
    <property type="match status" value="1"/>
</dbReference>
<dbReference type="PANTHER" id="PTHR30146:SF148">
    <property type="entry name" value="HTH-TYPE TRANSCRIPTIONAL REPRESSOR PURR-RELATED"/>
    <property type="match status" value="1"/>
</dbReference>
<dbReference type="Gene3D" id="1.10.260.40">
    <property type="entry name" value="lambda repressor-like DNA-binding domains"/>
    <property type="match status" value="1"/>
</dbReference>
<keyword evidence="2" id="KW-0805">Transcription regulation</keyword>
<dbReference type="GO" id="GO:0003700">
    <property type="term" value="F:DNA-binding transcription factor activity"/>
    <property type="evidence" value="ECO:0007669"/>
    <property type="project" value="TreeGrafter"/>
</dbReference>
<dbReference type="InterPro" id="IPR000843">
    <property type="entry name" value="HTH_LacI"/>
</dbReference>
<dbReference type="Gene3D" id="3.40.50.2300">
    <property type="match status" value="2"/>
</dbReference>
<dbReference type="EMBL" id="JAEMWU010000001">
    <property type="protein sequence ID" value="MBN8205159.1"/>
    <property type="molecule type" value="Genomic_DNA"/>
</dbReference>
<dbReference type="PROSITE" id="PS50932">
    <property type="entry name" value="HTH_LACI_2"/>
    <property type="match status" value="1"/>
</dbReference>
<gene>
    <name evidence="6" type="ORF">JF543_04210</name>
</gene>
<evidence type="ECO:0000313" key="6">
    <source>
        <dbReference type="EMBL" id="MBN8205159.1"/>
    </source>
</evidence>
<dbReference type="CDD" id="cd01392">
    <property type="entry name" value="HTH_LacI"/>
    <property type="match status" value="1"/>
</dbReference>
<dbReference type="Proteomes" id="UP000664385">
    <property type="component" value="Unassembled WGS sequence"/>
</dbReference>
<dbReference type="InterPro" id="IPR046335">
    <property type="entry name" value="LacI/GalR-like_sensor"/>
</dbReference>
<dbReference type="AlphaFoldDB" id="A0A939DVF1"/>
<dbReference type="InterPro" id="IPR010982">
    <property type="entry name" value="Lambda_DNA-bd_dom_sf"/>
</dbReference>
<organism evidence="6 7">
    <name type="scientific">Microbacterium esteraromaticum</name>
    <dbReference type="NCBI Taxonomy" id="57043"/>
    <lineage>
        <taxon>Bacteria</taxon>
        <taxon>Bacillati</taxon>
        <taxon>Actinomycetota</taxon>
        <taxon>Actinomycetes</taxon>
        <taxon>Micrococcales</taxon>
        <taxon>Microbacteriaceae</taxon>
        <taxon>Microbacterium</taxon>
    </lineage>
</organism>
<reference evidence="6" key="1">
    <citation type="submission" date="2020-12" db="EMBL/GenBank/DDBJ databases">
        <title>PHA producing bacteria isolated from mangrove.</title>
        <authorList>
            <person name="Zheng W."/>
            <person name="Yu S."/>
            <person name="Huang Y."/>
        </authorList>
    </citation>
    <scope>NUCLEOTIDE SEQUENCE</scope>
    <source>
        <strain evidence="6">GN8-5</strain>
    </source>
</reference>
<sequence>MDQRLSASAHGDSGHASIIDVAAVAGVSKSTASRALLGQPGVSERTKEHVLETARRLGYVKDLRAQSLKSGRSDTVAILVRAVQLSYYGELIRTVQETLSTRGFRLAVTMADPRDDRPLDAVMSLRPEGVIIASGRVGLDDFADLSDVPVVVVGPDAVPPRLSAISDDGSGVEALIDLVVAEGHQQIGVIDFPRSRSATLGARSDAFIRAVRSHGIDPLIIPAEADGDGPDPRALRTVASDATVVVCPSDPIMVRTWELLHSWGLDVPEDISLTGYDGLGDLARPVIGATTWMQPVEAMGRAAAEEIMARIGGRHEPTRRQFRGSMIRGRTLKNVGHV</sequence>
<evidence type="ECO:0000256" key="2">
    <source>
        <dbReference type="ARBA" id="ARBA00023015"/>
    </source>
</evidence>
<evidence type="ECO:0000256" key="1">
    <source>
        <dbReference type="ARBA" id="ARBA00022491"/>
    </source>
</evidence>
<name>A0A939DVF1_9MICO</name>
<dbReference type="Pfam" id="PF13377">
    <property type="entry name" value="Peripla_BP_3"/>
    <property type="match status" value="1"/>
</dbReference>
<feature type="domain" description="HTH lacI-type" evidence="5">
    <location>
        <begin position="16"/>
        <end position="70"/>
    </location>
</feature>
<dbReference type="SMART" id="SM00354">
    <property type="entry name" value="HTH_LACI"/>
    <property type="match status" value="1"/>
</dbReference>
<protein>
    <submittedName>
        <fullName evidence="6">LacI family DNA-binding transcriptional regulator</fullName>
    </submittedName>
</protein>
<dbReference type="PANTHER" id="PTHR30146">
    <property type="entry name" value="LACI-RELATED TRANSCRIPTIONAL REPRESSOR"/>
    <property type="match status" value="1"/>
</dbReference>
<dbReference type="CDD" id="cd06267">
    <property type="entry name" value="PBP1_LacI_sugar_binding-like"/>
    <property type="match status" value="1"/>
</dbReference>
<keyword evidence="1" id="KW-0678">Repressor</keyword>
<dbReference type="Pfam" id="PF00356">
    <property type="entry name" value="LacI"/>
    <property type="match status" value="1"/>
</dbReference>
<keyword evidence="4" id="KW-0804">Transcription</keyword>
<dbReference type="RefSeq" id="WP_206821051.1">
    <property type="nucleotide sequence ID" value="NZ_JAEKJQ010000001.1"/>
</dbReference>
<evidence type="ECO:0000256" key="3">
    <source>
        <dbReference type="ARBA" id="ARBA00023125"/>
    </source>
</evidence>
<evidence type="ECO:0000313" key="7">
    <source>
        <dbReference type="Proteomes" id="UP000664385"/>
    </source>
</evidence>